<sequence length="168" mass="18681">MRKIGEKEDSKKAKKITKSAGQKAREKTTPMKEVQDELEPVKEKAKEAVESKFVGKGAGDTRMSAAEGQQELFFYDDKADGGLPLDDDASSCHSNRPDLVEGDTALLPQEFSEMTKVRSFITSWCPQQECCLMPQLEVSSHTADGILQRRAYAQGFPYFAGHAFRISK</sequence>
<feature type="compositionally biased region" description="Basic and acidic residues" evidence="1">
    <location>
        <begin position="23"/>
        <end position="43"/>
    </location>
</feature>
<evidence type="ECO:0000313" key="3">
    <source>
        <dbReference type="Proteomes" id="UP000734854"/>
    </source>
</evidence>
<keyword evidence="3" id="KW-1185">Reference proteome</keyword>
<protein>
    <submittedName>
        <fullName evidence="2">Uncharacterized protein</fullName>
    </submittedName>
</protein>
<feature type="compositionally biased region" description="Basic and acidic residues" evidence="1">
    <location>
        <begin position="1"/>
        <end position="11"/>
    </location>
</feature>
<name>A0A8J5HXP3_ZINOF</name>
<proteinExistence type="predicted"/>
<evidence type="ECO:0000256" key="1">
    <source>
        <dbReference type="SAM" id="MobiDB-lite"/>
    </source>
</evidence>
<evidence type="ECO:0000313" key="2">
    <source>
        <dbReference type="EMBL" id="KAG6535692.1"/>
    </source>
</evidence>
<dbReference type="EMBL" id="JACMSC010000001">
    <property type="protein sequence ID" value="KAG6535692.1"/>
    <property type="molecule type" value="Genomic_DNA"/>
</dbReference>
<comment type="caution">
    <text evidence="2">The sequence shown here is derived from an EMBL/GenBank/DDBJ whole genome shotgun (WGS) entry which is preliminary data.</text>
</comment>
<organism evidence="2 3">
    <name type="scientific">Zingiber officinale</name>
    <name type="common">Ginger</name>
    <name type="synonym">Amomum zingiber</name>
    <dbReference type="NCBI Taxonomy" id="94328"/>
    <lineage>
        <taxon>Eukaryota</taxon>
        <taxon>Viridiplantae</taxon>
        <taxon>Streptophyta</taxon>
        <taxon>Embryophyta</taxon>
        <taxon>Tracheophyta</taxon>
        <taxon>Spermatophyta</taxon>
        <taxon>Magnoliopsida</taxon>
        <taxon>Liliopsida</taxon>
        <taxon>Zingiberales</taxon>
        <taxon>Zingiberaceae</taxon>
        <taxon>Zingiber</taxon>
    </lineage>
</organism>
<dbReference type="AlphaFoldDB" id="A0A8J5HXP3"/>
<feature type="region of interest" description="Disordered" evidence="1">
    <location>
        <begin position="1"/>
        <end position="43"/>
    </location>
</feature>
<reference evidence="2 3" key="1">
    <citation type="submission" date="2020-08" db="EMBL/GenBank/DDBJ databases">
        <title>Plant Genome Project.</title>
        <authorList>
            <person name="Zhang R.-G."/>
        </authorList>
    </citation>
    <scope>NUCLEOTIDE SEQUENCE [LARGE SCALE GENOMIC DNA]</scope>
    <source>
        <tissue evidence="2">Rhizome</tissue>
    </source>
</reference>
<accession>A0A8J5HXP3</accession>
<gene>
    <name evidence="2" type="ORF">ZIOFF_000715</name>
</gene>
<dbReference type="Proteomes" id="UP000734854">
    <property type="component" value="Unassembled WGS sequence"/>
</dbReference>